<proteinExistence type="inferred from homology"/>
<evidence type="ECO:0000256" key="2">
    <source>
        <dbReference type="ARBA" id="ARBA00023015"/>
    </source>
</evidence>
<dbReference type="EMBL" id="JACPUR010000030">
    <property type="protein sequence ID" value="MBI3128445.1"/>
    <property type="molecule type" value="Genomic_DNA"/>
</dbReference>
<evidence type="ECO:0000259" key="7">
    <source>
        <dbReference type="Pfam" id="PF04542"/>
    </source>
</evidence>
<keyword evidence="2 6" id="KW-0805">Transcription regulation</keyword>
<dbReference type="GO" id="GO:0016987">
    <property type="term" value="F:sigma factor activity"/>
    <property type="evidence" value="ECO:0007669"/>
    <property type="project" value="UniProtKB-KW"/>
</dbReference>
<evidence type="ECO:0000256" key="4">
    <source>
        <dbReference type="ARBA" id="ARBA00023125"/>
    </source>
</evidence>
<keyword evidence="5 6" id="KW-0804">Transcription</keyword>
<dbReference type="SUPFAM" id="SSF88659">
    <property type="entry name" value="Sigma3 and sigma4 domains of RNA polymerase sigma factors"/>
    <property type="match status" value="1"/>
</dbReference>
<gene>
    <name evidence="9" type="ORF">HYZ11_12640</name>
</gene>
<protein>
    <recommendedName>
        <fullName evidence="6">RNA polymerase sigma factor</fullName>
    </recommendedName>
</protein>
<feature type="domain" description="RNA polymerase sigma-70 region 2" evidence="7">
    <location>
        <begin position="27"/>
        <end position="94"/>
    </location>
</feature>
<feature type="domain" description="RNA polymerase sigma factor 70 region 4 type 2" evidence="8">
    <location>
        <begin position="132"/>
        <end position="181"/>
    </location>
</feature>
<dbReference type="InterPro" id="IPR039425">
    <property type="entry name" value="RNA_pol_sigma-70-like"/>
</dbReference>
<comment type="similarity">
    <text evidence="1 6">Belongs to the sigma-70 factor family. ECF subfamily.</text>
</comment>
<accession>A0A932HZ88</accession>
<dbReference type="Gene3D" id="1.10.10.10">
    <property type="entry name" value="Winged helix-like DNA-binding domain superfamily/Winged helix DNA-binding domain"/>
    <property type="match status" value="1"/>
</dbReference>
<dbReference type="PROSITE" id="PS01063">
    <property type="entry name" value="SIGMA70_ECF"/>
    <property type="match status" value="1"/>
</dbReference>
<keyword evidence="3 6" id="KW-0731">Sigma factor</keyword>
<evidence type="ECO:0000256" key="1">
    <source>
        <dbReference type="ARBA" id="ARBA00010641"/>
    </source>
</evidence>
<dbReference type="CDD" id="cd06171">
    <property type="entry name" value="Sigma70_r4"/>
    <property type="match status" value="1"/>
</dbReference>
<evidence type="ECO:0000313" key="10">
    <source>
        <dbReference type="Proteomes" id="UP000782312"/>
    </source>
</evidence>
<dbReference type="InterPro" id="IPR036388">
    <property type="entry name" value="WH-like_DNA-bd_sf"/>
</dbReference>
<dbReference type="InterPro" id="IPR013325">
    <property type="entry name" value="RNA_pol_sigma_r2"/>
</dbReference>
<evidence type="ECO:0000313" key="9">
    <source>
        <dbReference type="EMBL" id="MBI3128445.1"/>
    </source>
</evidence>
<evidence type="ECO:0000256" key="6">
    <source>
        <dbReference type="RuleBase" id="RU000716"/>
    </source>
</evidence>
<evidence type="ECO:0000256" key="5">
    <source>
        <dbReference type="ARBA" id="ARBA00023163"/>
    </source>
</evidence>
<dbReference type="Gene3D" id="1.10.1740.10">
    <property type="match status" value="1"/>
</dbReference>
<dbReference type="PANTHER" id="PTHR43133">
    <property type="entry name" value="RNA POLYMERASE ECF-TYPE SIGMA FACTO"/>
    <property type="match status" value="1"/>
</dbReference>
<organism evidence="9 10">
    <name type="scientific">Tectimicrobiota bacterium</name>
    <dbReference type="NCBI Taxonomy" id="2528274"/>
    <lineage>
        <taxon>Bacteria</taxon>
        <taxon>Pseudomonadati</taxon>
        <taxon>Nitrospinota/Tectimicrobiota group</taxon>
        <taxon>Candidatus Tectimicrobiota</taxon>
    </lineage>
</organism>
<keyword evidence="4 6" id="KW-0238">DNA-binding</keyword>
<dbReference type="AlphaFoldDB" id="A0A932HZ88"/>
<dbReference type="InterPro" id="IPR000838">
    <property type="entry name" value="RNA_pol_sigma70_ECF_CS"/>
</dbReference>
<dbReference type="Pfam" id="PF08281">
    <property type="entry name" value="Sigma70_r4_2"/>
    <property type="match status" value="1"/>
</dbReference>
<dbReference type="InterPro" id="IPR014284">
    <property type="entry name" value="RNA_pol_sigma-70_dom"/>
</dbReference>
<name>A0A932HZ88_UNCTE</name>
<dbReference type="Pfam" id="PF04542">
    <property type="entry name" value="Sigma70_r2"/>
    <property type="match status" value="1"/>
</dbReference>
<dbReference type="InterPro" id="IPR007627">
    <property type="entry name" value="RNA_pol_sigma70_r2"/>
</dbReference>
<dbReference type="PANTHER" id="PTHR43133:SF51">
    <property type="entry name" value="RNA POLYMERASE SIGMA FACTOR"/>
    <property type="match status" value="1"/>
</dbReference>
<dbReference type="InterPro" id="IPR013324">
    <property type="entry name" value="RNA_pol_sigma_r3/r4-like"/>
</dbReference>
<evidence type="ECO:0000256" key="3">
    <source>
        <dbReference type="ARBA" id="ARBA00023082"/>
    </source>
</evidence>
<comment type="caution">
    <text evidence="9">The sequence shown here is derived from an EMBL/GenBank/DDBJ whole genome shotgun (WGS) entry which is preliminary data.</text>
</comment>
<evidence type="ECO:0000259" key="8">
    <source>
        <dbReference type="Pfam" id="PF08281"/>
    </source>
</evidence>
<dbReference type="GO" id="GO:0006352">
    <property type="term" value="P:DNA-templated transcription initiation"/>
    <property type="evidence" value="ECO:0007669"/>
    <property type="project" value="InterPro"/>
</dbReference>
<dbReference type="Proteomes" id="UP000782312">
    <property type="component" value="Unassembled WGS sequence"/>
</dbReference>
<dbReference type="NCBIfam" id="TIGR02937">
    <property type="entry name" value="sigma70-ECF"/>
    <property type="match status" value="1"/>
</dbReference>
<dbReference type="InterPro" id="IPR013249">
    <property type="entry name" value="RNA_pol_sigma70_r4_t2"/>
</dbReference>
<sequence length="193" mass="22334">MGEPAESQEAPLLSRLRAGDTQAFESLVRENQGPLYNLLARLTGDPDEALDLVQETFLRAFRGMASFRGESAVKTWLHRIAMNVFLNERRGPRRETVDVQTLEELSPGWWDRWSGRMPDPEQLAIRREESRRLGGIIARLPEEYRAVLLLRDREEYSAHEVAEMLEISESAVKSRLHRARMYVRKEFLKKAGK</sequence>
<dbReference type="GO" id="GO:0003677">
    <property type="term" value="F:DNA binding"/>
    <property type="evidence" value="ECO:0007669"/>
    <property type="project" value="UniProtKB-KW"/>
</dbReference>
<dbReference type="SUPFAM" id="SSF88946">
    <property type="entry name" value="Sigma2 domain of RNA polymerase sigma factors"/>
    <property type="match status" value="1"/>
</dbReference>
<reference evidence="9" key="1">
    <citation type="submission" date="2020-07" db="EMBL/GenBank/DDBJ databases">
        <title>Huge and variable diversity of episymbiotic CPR bacteria and DPANN archaea in groundwater ecosystems.</title>
        <authorList>
            <person name="He C.Y."/>
            <person name="Keren R."/>
            <person name="Whittaker M."/>
            <person name="Farag I.F."/>
            <person name="Doudna J."/>
            <person name="Cate J.H.D."/>
            <person name="Banfield J.F."/>
        </authorList>
    </citation>
    <scope>NUCLEOTIDE SEQUENCE</scope>
    <source>
        <strain evidence="9">NC_groundwater_763_Ag_S-0.2um_68_21</strain>
    </source>
</reference>